<comment type="caution">
    <text evidence="1">The sequence shown here is derived from an EMBL/GenBank/DDBJ whole genome shotgun (WGS) entry which is preliminary data.</text>
</comment>
<evidence type="ECO:0000313" key="2">
    <source>
        <dbReference type="Proteomes" id="UP000230776"/>
    </source>
</evidence>
<dbReference type="Proteomes" id="UP000230776">
    <property type="component" value="Unassembled WGS sequence"/>
</dbReference>
<organism evidence="1 2">
    <name type="scientific">Candidatus Colwellbacteria bacterium CG10_big_fil_rev_8_21_14_0_10_41_28</name>
    <dbReference type="NCBI Taxonomy" id="1974539"/>
    <lineage>
        <taxon>Bacteria</taxon>
        <taxon>Candidatus Colwelliibacteriota</taxon>
    </lineage>
</organism>
<accession>A0A2H0VGU0</accession>
<name>A0A2H0VGU0_9BACT</name>
<dbReference type="AlphaFoldDB" id="A0A2H0VGU0"/>
<proteinExistence type="predicted"/>
<evidence type="ECO:0000313" key="1">
    <source>
        <dbReference type="EMBL" id="PIR98306.1"/>
    </source>
</evidence>
<dbReference type="EMBL" id="PFAG01000022">
    <property type="protein sequence ID" value="PIR98306.1"/>
    <property type="molecule type" value="Genomic_DNA"/>
</dbReference>
<gene>
    <name evidence="1" type="ORF">COT88_02205</name>
</gene>
<protein>
    <submittedName>
        <fullName evidence="1">Uncharacterized protein</fullName>
    </submittedName>
</protein>
<reference evidence="2" key="1">
    <citation type="submission" date="2017-09" db="EMBL/GenBank/DDBJ databases">
        <title>Depth-based differentiation of microbial function through sediment-hosted aquifers and enrichment of novel symbionts in the deep terrestrial subsurface.</title>
        <authorList>
            <person name="Probst A.J."/>
            <person name="Ladd B."/>
            <person name="Jarett J.K."/>
            <person name="Geller-Mcgrath D.E."/>
            <person name="Sieber C.M.K."/>
            <person name="Emerson J.B."/>
            <person name="Anantharaman K."/>
            <person name="Thomas B.C."/>
            <person name="Malmstrom R."/>
            <person name="Stieglmeier M."/>
            <person name="Klingl A."/>
            <person name="Woyke T."/>
            <person name="Ryan C.M."/>
            <person name="Banfield J.F."/>
        </authorList>
    </citation>
    <scope>NUCLEOTIDE SEQUENCE [LARGE SCALE GENOMIC DNA]</scope>
</reference>
<sequence length="111" mass="13147">MALFISCRYPPYPDNSFERWERVLDEYHDLETMARALTTLSRVMQLTPEQEAVRKKWLEAKKPLRPPECKPMRRGRRHKKIYGIRQHDLVGSGPFAFLGRRCTMCGLVKVR</sequence>